<dbReference type="EMBL" id="JTDK01000011">
    <property type="protein sequence ID" value="KHK97233.1"/>
    <property type="molecule type" value="Genomic_DNA"/>
</dbReference>
<organism evidence="1 2">
    <name type="scientific">Microbacterium mangrovi</name>
    <dbReference type="NCBI Taxonomy" id="1348253"/>
    <lineage>
        <taxon>Bacteria</taxon>
        <taxon>Bacillati</taxon>
        <taxon>Actinomycetota</taxon>
        <taxon>Actinomycetes</taxon>
        <taxon>Micrococcales</taxon>
        <taxon>Microbacteriaceae</taxon>
        <taxon>Microbacterium</taxon>
    </lineage>
</organism>
<reference evidence="1 2" key="1">
    <citation type="submission" date="2014-11" db="EMBL/GenBank/DDBJ databases">
        <title>Genome sequence of Microbacterium mangrovi MUSC 115(T).</title>
        <authorList>
            <person name="Lee L.-H."/>
        </authorList>
    </citation>
    <scope>NUCLEOTIDE SEQUENCE [LARGE SCALE GENOMIC DNA]</scope>
    <source>
        <strain evidence="1 2">MUSC 115</strain>
    </source>
</reference>
<dbReference type="AlphaFoldDB" id="A0A0B2A6Q7"/>
<sequence>MFDRIVDEYRDRPGISLGRMFASEGLSVRGKVFAFVGFTGKLFAKLPEQRVGELIEAGDADPAIMRDKPMREWVTLAPARPDTWDRVVAEAYAFVDSITPAG</sequence>
<proteinExistence type="predicted"/>
<name>A0A0B2A6Q7_9MICO</name>
<evidence type="ECO:0008006" key="3">
    <source>
        <dbReference type="Google" id="ProtNLM"/>
    </source>
</evidence>
<evidence type="ECO:0000313" key="2">
    <source>
        <dbReference type="Proteomes" id="UP000031030"/>
    </source>
</evidence>
<dbReference type="Proteomes" id="UP000031030">
    <property type="component" value="Unassembled WGS sequence"/>
</dbReference>
<evidence type="ECO:0000313" key="1">
    <source>
        <dbReference type="EMBL" id="KHK97233.1"/>
    </source>
</evidence>
<comment type="caution">
    <text evidence="1">The sequence shown here is derived from an EMBL/GenBank/DDBJ whole genome shotgun (WGS) entry which is preliminary data.</text>
</comment>
<gene>
    <name evidence="1" type="ORF">LK09_12775</name>
</gene>
<accession>A0A0B2A6Q7</accession>
<dbReference type="SUPFAM" id="SSF159894">
    <property type="entry name" value="YgaC/TfoX-N like"/>
    <property type="match status" value="1"/>
</dbReference>
<keyword evidence="2" id="KW-1185">Reference proteome</keyword>
<protein>
    <recommendedName>
        <fullName evidence="3">TfoX N-terminal domain-containing protein</fullName>
    </recommendedName>
</protein>